<proteinExistence type="predicted"/>
<accession>A0A0P1FJ79</accession>
<protein>
    <submittedName>
        <fullName evidence="1">Uncharacterized protein</fullName>
    </submittedName>
</protein>
<reference evidence="1 2" key="1">
    <citation type="submission" date="2015-09" db="EMBL/GenBank/DDBJ databases">
        <authorList>
            <consortium name="Swine Surveillance"/>
        </authorList>
    </citation>
    <scope>NUCLEOTIDE SEQUENCE [LARGE SCALE GENOMIC DNA]</scope>
    <source>
        <strain evidence="1 2">CECT 4357</strain>
    </source>
</reference>
<organism evidence="1 2">
    <name type="scientific">Thalassovita gelatinovora</name>
    <name type="common">Thalassobius gelatinovorus</name>
    <dbReference type="NCBI Taxonomy" id="53501"/>
    <lineage>
        <taxon>Bacteria</taxon>
        <taxon>Pseudomonadati</taxon>
        <taxon>Pseudomonadota</taxon>
        <taxon>Alphaproteobacteria</taxon>
        <taxon>Rhodobacterales</taxon>
        <taxon>Roseobacteraceae</taxon>
        <taxon>Thalassovita</taxon>
    </lineage>
</organism>
<gene>
    <name evidence="1" type="ORF">TG4357_03259</name>
</gene>
<dbReference type="RefSeq" id="WP_306345487.1">
    <property type="nucleotide sequence ID" value="NZ_CP051181.1"/>
</dbReference>
<dbReference type="Proteomes" id="UP000051587">
    <property type="component" value="Unassembled WGS sequence"/>
</dbReference>
<name>A0A0P1FJ79_THAGE</name>
<evidence type="ECO:0000313" key="2">
    <source>
        <dbReference type="Proteomes" id="UP000051587"/>
    </source>
</evidence>
<sequence length="131" mass="14385">MNNRDFWAQKIRTAITAADGGPSEHDLASAPALSYWRPHITHRGAPILWGMASGHPTLAEGWITTSQLVAIDVDRAWARTASRWYVLTQPFSGPVTVSCRPKCSFKPPSAQKRRGFSSPVLNGVGADYRSH</sequence>
<dbReference type="STRING" id="53501.SAMN04488043_1011"/>
<dbReference type="Pfam" id="PF20339">
    <property type="entry name" value="DUF6634"/>
    <property type="match status" value="1"/>
</dbReference>
<keyword evidence="2" id="KW-1185">Reference proteome</keyword>
<dbReference type="InterPro" id="IPR046574">
    <property type="entry name" value="DUF6634"/>
</dbReference>
<dbReference type="AlphaFoldDB" id="A0A0P1FJ79"/>
<dbReference type="EMBL" id="CYSA01000026">
    <property type="protein sequence ID" value="CUH67848.1"/>
    <property type="molecule type" value="Genomic_DNA"/>
</dbReference>
<evidence type="ECO:0000313" key="1">
    <source>
        <dbReference type="EMBL" id="CUH67848.1"/>
    </source>
</evidence>